<evidence type="ECO:0000313" key="1">
    <source>
        <dbReference type="EMBL" id="QNE07801.1"/>
    </source>
</evidence>
<organism evidence="1 2">
    <name type="scientific">Croceicoccus marinus</name>
    <dbReference type="NCBI Taxonomy" id="450378"/>
    <lineage>
        <taxon>Bacteria</taxon>
        <taxon>Pseudomonadati</taxon>
        <taxon>Pseudomonadota</taxon>
        <taxon>Alphaproteobacteria</taxon>
        <taxon>Sphingomonadales</taxon>
        <taxon>Erythrobacteraceae</taxon>
        <taxon>Croceicoccus</taxon>
    </lineage>
</organism>
<name>A0A7G6W1D6_9SPHN</name>
<dbReference type="RefSeq" id="WP_185886228.1">
    <property type="nucleotide sequence ID" value="NZ_CP060054.1"/>
</dbReference>
<dbReference type="AlphaFoldDB" id="A0A7G6W1D6"/>
<geneLocation type="plasmid" evidence="1 2">
    <name>plas2</name>
</geneLocation>
<dbReference type="EMBL" id="CP060054">
    <property type="protein sequence ID" value="QNE07801.1"/>
    <property type="molecule type" value="Genomic_DNA"/>
</dbReference>
<sequence>MIAETLTRAERIARLNDRARSGFDPSARITFTRGCLAAFCSGDTPSGLLAQAELIKAIRRHRFDEDTYGERDFGSLTFRDEQIFFKIDYYDLDLEFGSEDPTDASITCRVVTIMLASEY</sequence>
<proteinExistence type="predicted"/>
<gene>
    <name evidence="1" type="ORF">H4O24_19870</name>
</gene>
<reference evidence="1 2" key="1">
    <citation type="submission" date="2020-08" db="EMBL/GenBank/DDBJ databases">
        <authorList>
            <person name="Liu G."/>
            <person name="Sun C."/>
        </authorList>
    </citation>
    <scope>NUCLEOTIDE SEQUENCE [LARGE SCALE GENOMIC DNA]</scope>
    <source>
        <strain evidence="1 2">OT19</strain>
        <plasmid evidence="1 2">plas2</plasmid>
    </source>
</reference>
<dbReference type="Proteomes" id="UP000515297">
    <property type="component" value="Plasmid plas2"/>
</dbReference>
<keyword evidence="1" id="KW-0614">Plasmid</keyword>
<dbReference type="InterPro" id="IPR022243">
    <property type="entry name" value="DUF3768"/>
</dbReference>
<dbReference type="Pfam" id="PF12599">
    <property type="entry name" value="DUF3768"/>
    <property type="match status" value="1"/>
</dbReference>
<evidence type="ECO:0000313" key="2">
    <source>
        <dbReference type="Proteomes" id="UP000515297"/>
    </source>
</evidence>
<accession>A0A7G6W1D6</accession>
<protein>
    <submittedName>
        <fullName evidence="1">DUF3768 domain-containing protein</fullName>
    </submittedName>
</protein>